<comment type="caution">
    <text evidence="1">The sequence shown here is derived from an EMBL/GenBank/DDBJ whole genome shotgun (WGS) entry which is preliminary data.</text>
</comment>
<proteinExistence type="predicted"/>
<evidence type="ECO:0000313" key="1">
    <source>
        <dbReference type="EMBL" id="MBC3832349.1"/>
    </source>
</evidence>
<sequence>MVISLSACVQVPSIASNSANTLTPGQVTLTLKKNQTTQTEVIEKFGAPNLVTSNADGEESWTYQKHAIVSTASSTSAFATIILVGASTTTSGFEQSSRTITLIIKFKEINGVKLVSDFSSRASSF</sequence>
<gene>
    <name evidence="1" type="ORF">H8K33_12565</name>
</gene>
<evidence type="ECO:0008006" key="3">
    <source>
        <dbReference type="Google" id="ProtNLM"/>
    </source>
</evidence>
<organism evidence="1 2">
    <name type="scientific">Undibacterium amnicola</name>
    <dbReference type="NCBI Taxonomy" id="1834038"/>
    <lineage>
        <taxon>Bacteria</taxon>
        <taxon>Pseudomonadati</taxon>
        <taxon>Pseudomonadota</taxon>
        <taxon>Betaproteobacteria</taxon>
        <taxon>Burkholderiales</taxon>
        <taxon>Oxalobacteraceae</taxon>
        <taxon>Undibacterium</taxon>
    </lineage>
</organism>
<dbReference type="EMBL" id="JACOFU010000005">
    <property type="protein sequence ID" value="MBC3832349.1"/>
    <property type="molecule type" value="Genomic_DNA"/>
</dbReference>
<accession>A0ABR6XS87</accession>
<keyword evidence="2" id="KW-1185">Reference proteome</keyword>
<name>A0ABR6XS87_9BURK</name>
<reference evidence="1 2" key="1">
    <citation type="submission" date="2020-08" db="EMBL/GenBank/DDBJ databases">
        <title>Novel species isolated from subtropical streams in China.</title>
        <authorList>
            <person name="Lu H."/>
        </authorList>
    </citation>
    <scope>NUCLEOTIDE SEQUENCE [LARGE SCALE GENOMIC DNA]</scope>
    <source>
        <strain evidence="1 2">KCTC 52442</strain>
    </source>
</reference>
<evidence type="ECO:0000313" key="2">
    <source>
        <dbReference type="Proteomes" id="UP000643610"/>
    </source>
</evidence>
<dbReference type="Proteomes" id="UP000643610">
    <property type="component" value="Unassembled WGS sequence"/>
</dbReference>
<protein>
    <recommendedName>
        <fullName evidence="3">Outer membrane protein assembly factor BamE</fullName>
    </recommendedName>
</protein>